<name>A0A0A6YC04_KOCRO</name>
<dbReference type="GO" id="GO:0006635">
    <property type="term" value="P:fatty acid beta-oxidation"/>
    <property type="evidence" value="ECO:0007669"/>
    <property type="project" value="TreeGrafter"/>
</dbReference>
<keyword evidence="2" id="KW-1185">Reference proteome</keyword>
<evidence type="ECO:0000313" key="2">
    <source>
        <dbReference type="Proteomes" id="UP000030466"/>
    </source>
</evidence>
<reference evidence="1 2" key="1">
    <citation type="journal article" date="2003" name="Int. J. Syst. Evol. Microbiol.">
        <title>Kocuria polaris sp. nov., an orange-pigmented psychrophilic bacterium isolated from an Antarctic cyanobacterial mat sample.</title>
        <authorList>
            <person name="Reddy G.S."/>
            <person name="Prakash J.S."/>
            <person name="Prabahar V."/>
            <person name="Matsumoto G.I."/>
            <person name="Stackebrandt E."/>
            <person name="Shivaji S."/>
        </authorList>
    </citation>
    <scope>NUCLEOTIDE SEQUENCE [LARGE SCALE GENOMIC DNA]</scope>
    <source>
        <strain evidence="1 2">CMS 76or</strain>
    </source>
</reference>
<dbReference type="EMBL" id="JSUH01000010">
    <property type="protein sequence ID" value="KHD97117.1"/>
    <property type="molecule type" value="Genomic_DNA"/>
</dbReference>
<dbReference type="PANTHER" id="PTHR11941:SF54">
    <property type="entry name" value="ENOYL-COA HYDRATASE, MITOCHONDRIAL"/>
    <property type="match status" value="1"/>
</dbReference>
<dbReference type="Proteomes" id="UP000030466">
    <property type="component" value="Unassembled WGS sequence"/>
</dbReference>
<dbReference type="OrthoDB" id="5174409at2"/>
<comment type="caution">
    <text evidence="1">The sequence shown here is derived from an EMBL/GenBank/DDBJ whole genome shotgun (WGS) entry which is preliminary data.</text>
</comment>
<dbReference type="AlphaFoldDB" id="A0A0A6YC04"/>
<dbReference type="Gene3D" id="3.90.226.10">
    <property type="entry name" value="2-enoyl-CoA Hydratase, Chain A, domain 1"/>
    <property type="match status" value="1"/>
</dbReference>
<dbReference type="PANTHER" id="PTHR11941">
    <property type="entry name" value="ENOYL-COA HYDRATASE-RELATED"/>
    <property type="match status" value="1"/>
</dbReference>
<sequence>MVGPSEILGAEFTALRLEEREDRLHVVLDRPDVRNAIDATMVEELHTVCGHLERHPKILILSGTEVNGRGVFASGADIAQLRERRRDDALAGINSRIFDRIHRLPMPVIAAIDGYALGGGAELAYAADFRIATPHLTIGQPETNLGIIAAAGGLWRLKELVGEAVALDILLAGRLLGADEALALHLVTELHEPAELVGAAHALADRIGAQDPLAVRISKRVFAAPPSAHPHIDELAQAVLFESEAKFDRMQAFLDRKKNKK</sequence>
<dbReference type="Pfam" id="PF00378">
    <property type="entry name" value="ECH_1"/>
    <property type="match status" value="1"/>
</dbReference>
<accession>A0A0A6YC04</accession>
<protein>
    <submittedName>
        <fullName evidence="1">Enoyl-CoA hydratase</fullName>
    </submittedName>
</protein>
<dbReference type="InterPro" id="IPR029045">
    <property type="entry name" value="ClpP/crotonase-like_dom_sf"/>
</dbReference>
<dbReference type="SUPFAM" id="SSF52096">
    <property type="entry name" value="ClpP/crotonase"/>
    <property type="match status" value="1"/>
</dbReference>
<dbReference type="RefSeq" id="WP_035927961.1">
    <property type="nucleotide sequence ID" value="NZ_JSUH01000010.1"/>
</dbReference>
<organism evidence="1 2">
    <name type="scientific">Kocuria rosea subsp. polaris</name>
    <dbReference type="NCBI Taxonomy" id="136273"/>
    <lineage>
        <taxon>Bacteria</taxon>
        <taxon>Bacillati</taxon>
        <taxon>Actinomycetota</taxon>
        <taxon>Actinomycetes</taxon>
        <taxon>Micrococcales</taxon>
        <taxon>Micrococcaceae</taxon>
        <taxon>Kocuria</taxon>
    </lineage>
</organism>
<evidence type="ECO:0000313" key="1">
    <source>
        <dbReference type="EMBL" id="KHD97117.1"/>
    </source>
</evidence>
<gene>
    <name evidence="1" type="ORF">GY22_12090</name>
</gene>
<dbReference type="GO" id="GO:0003824">
    <property type="term" value="F:catalytic activity"/>
    <property type="evidence" value="ECO:0007669"/>
    <property type="project" value="UniProtKB-ARBA"/>
</dbReference>
<proteinExistence type="predicted"/>
<dbReference type="CDD" id="cd06558">
    <property type="entry name" value="crotonase-like"/>
    <property type="match status" value="1"/>
</dbReference>
<dbReference type="InterPro" id="IPR001753">
    <property type="entry name" value="Enoyl-CoA_hydra/iso"/>
</dbReference>